<evidence type="ECO:0000313" key="3">
    <source>
        <dbReference type="Proteomes" id="UP000199420"/>
    </source>
</evidence>
<dbReference type="InterPro" id="IPR036034">
    <property type="entry name" value="PDZ_sf"/>
</dbReference>
<proteinExistence type="predicted"/>
<accession>A0A1H6Q4Y7</accession>
<dbReference type="AlphaFoldDB" id="A0A1H6Q4Y7"/>
<keyword evidence="3" id="KW-1185">Reference proteome</keyword>
<organism evidence="2 3">
    <name type="scientific">Frateuria terrea</name>
    <dbReference type="NCBI Taxonomy" id="529704"/>
    <lineage>
        <taxon>Bacteria</taxon>
        <taxon>Pseudomonadati</taxon>
        <taxon>Pseudomonadota</taxon>
        <taxon>Gammaproteobacteria</taxon>
        <taxon>Lysobacterales</taxon>
        <taxon>Rhodanobacteraceae</taxon>
        <taxon>Frateuria</taxon>
    </lineage>
</organism>
<dbReference type="PROSITE" id="PS51257">
    <property type="entry name" value="PROKAR_LIPOPROTEIN"/>
    <property type="match status" value="1"/>
</dbReference>
<feature type="domain" description="PDZ" evidence="1">
    <location>
        <begin position="195"/>
        <end position="256"/>
    </location>
</feature>
<evidence type="ECO:0000259" key="1">
    <source>
        <dbReference type="Pfam" id="PF13180"/>
    </source>
</evidence>
<dbReference type="InterPro" id="IPR001478">
    <property type="entry name" value="PDZ"/>
</dbReference>
<name>A0A1H6Q4Y7_9GAMM</name>
<protein>
    <submittedName>
        <fullName evidence="2">PDZ domain-containing protein</fullName>
    </submittedName>
</protein>
<gene>
    <name evidence="2" type="ORF">SAMN04487997_0379</name>
</gene>
<sequence>MFIRSTALAFAVVTLLAGCSHESLGSTTIANGGIVVHGADVVLHGTGGTEASLDATGNLVIGGHPATVTEAQRQQLQLYYRGALAVRQHGIATGKAGAAIGVQALKSAAMKVTGGDDAHADASLDAATRQVDEEASKICLDMRQIKAAQDRLAIQLPAFEPFAKIVDDAGDCSNRSLVWRDAGRSVTFKSGDGNGVRVARTEPASVWGLRQGDLILAVGGRPVDDVDDLIERLSTDKPADARLHIRRGNAEQDVTVAGRDYVSLVDSRKPSAK</sequence>
<dbReference type="Gene3D" id="2.30.42.10">
    <property type="match status" value="1"/>
</dbReference>
<dbReference type="Pfam" id="PF13180">
    <property type="entry name" value="PDZ_2"/>
    <property type="match status" value="1"/>
</dbReference>
<reference evidence="2 3" key="1">
    <citation type="submission" date="2016-10" db="EMBL/GenBank/DDBJ databases">
        <authorList>
            <person name="de Groot N.N."/>
        </authorList>
    </citation>
    <scope>NUCLEOTIDE SEQUENCE [LARGE SCALE GENOMIC DNA]</scope>
    <source>
        <strain evidence="2 3">DSM 26515</strain>
    </source>
</reference>
<dbReference type="Proteomes" id="UP000199420">
    <property type="component" value="Unassembled WGS sequence"/>
</dbReference>
<evidence type="ECO:0000313" key="2">
    <source>
        <dbReference type="EMBL" id="SEI38868.1"/>
    </source>
</evidence>
<dbReference type="SUPFAM" id="SSF50156">
    <property type="entry name" value="PDZ domain-like"/>
    <property type="match status" value="1"/>
</dbReference>
<dbReference type="EMBL" id="FNYC01000001">
    <property type="protein sequence ID" value="SEI38868.1"/>
    <property type="molecule type" value="Genomic_DNA"/>
</dbReference>